<dbReference type="CDD" id="cd00093">
    <property type="entry name" value="HTH_XRE"/>
    <property type="match status" value="1"/>
</dbReference>
<evidence type="ECO:0000313" key="2">
    <source>
        <dbReference type="EMBL" id="NYZ67018.1"/>
    </source>
</evidence>
<dbReference type="RefSeq" id="WP_180569040.1">
    <property type="nucleotide sequence ID" value="NZ_JACCKB010000020.1"/>
</dbReference>
<dbReference type="Proteomes" id="UP000569732">
    <property type="component" value="Unassembled WGS sequence"/>
</dbReference>
<reference evidence="2 3" key="1">
    <citation type="submission" date="2020-07" db="EMBL/GenBank/DDBJ databases">
        <title>Endozoicomonas sp. nov., isolated from sediment.</title>
        <authorList>
            <person name="Gu T."/>
        </authorList>
    </citation>
    <scope>NUCLEOTIDE SEQUENCE [LARGE SCALE GENOMIC DNA]</scope>
    <source>
        <strain evidence="2 3">SM1973</strain>
    </source>
</reference>
<protein>
    <submittedName>
        <fullName evidence="2">Helix-turn-helix transcriptional regulator</fullName>
    </submittedName>
</protein>
<organism evidence="2 3">
    <name type="scientific">Spartinivicinus marinus</name>
    <dbReference type="NCBI Taxonomy" id="2994442"/>
    <lineage>
        <taxon>Bacteria</taxon>
        <taxon>Pseudomonadati</taxon>
        <taxon>Pseudomonadota</taxon>
        <taxon>Gammaproteobacteria</taxon>
        <taxon>Oceanospirillales</taxon>
        <taxon>Zooshikellaceae</taxon>
        <taxon>Spartinivicinus</taxon>
    </lineage>
</organism>
<evidence type="ECO:0000259" key="1">
    <source>
        <dbReference type="SMART" id="SM00530"/>
    </source>
</evidence>
<dbReference type="SMART" id="SM00530">
    <property type="entry name" value="HTH_XRE"/>
    <property type="match status" value="1"/>
</dbReference>
<dbReference type="InterPro" id="IPR010982">
    <property type="entry name" value="Lambda_DNA-bd_dom_sf"/>
</dbReference>
<dbReference type="Gene3D" id="1.10.260.40">
    <property type="entry name" value="lambda repressor-like DNA-binding domains"/>
    <property type="match status" value="1"/>
</dbReference>
<accession>A0A853I8P2</accession>
<dbReference type="EMBL" id="JACCKB010000020">
    <property type="protein sequence ID" value="NYZ67018.1"/>
    <property type="molecule type" value="Genomic_DNA"/>
</dbReference>
<feature type="domain" description="HTH cro/C1-type" evidence="1">
    <location>
        <begin position="9"/>
        <end position="64"/>
    </location>
</feature>
<dbReference type="AlphaFoldDB" id="A0A853I8P2"/>
<dbReference type="SUPFAM" id="SSF47413">
    <property type="entry name" value="lambda repressor-like DNA-binding domains"/>
    <property type="match status" value="1"/>
</dbReference>
<gene>
    <name evidence="2" type="ORF">H0A36_13440</name>
</gene>
<evidence type="ECO:0000313" key="3">
    <source>
        <dbReference type="Proteomes" id="UP000569732"/>
    </source>
</evidence>
<dbReference type="GO" id="GO:0003677">
    <property type="term" value="F:DNA binding"/>
    <property type="evidence" value="ECO:0007669"/>
    <property type="project" value="InterPro"/>
</dbReference>
<dbReference type="InterPro" id="IPR001387">
    <property type="entry name" value="Cro/C1-type_HTH"/>
</dbReference>
<comment type="caution">
    <text evidence="2">The sequence shown here is derived from an EMBL/GenBank/DDBJ whole genome shotgun (WGS) entry which is preliminary data.</text>
</comment>
<name>A0A853I8P2_9GAMM</name>
<dbReference type="Pfam" id="PF13443">
    <property type="entry name" value="HTH_26"/>
    <property type="match status" value="1"/>
</dbReference>
<proteinExistence type="predicted"/>
<sequence length="216" mass="24552">MGSNEFSDRLREVMRARGMTYSELAKEAGINILKLLQLSRRGFQKYIGQVKKIAKVLDVSDSWLITGLGQADQKTIQNHLPHHDGFTIQLPIYDWDEVIEASKTTDHNQIKKDSIHYLVQDHHIDADDYLVVRVTKGIVNFLPKGTLLILRYSYNNEYPEDALVVNKGVHGVTLSKASVIQGRSKLIPIFFHPHTEISASRNPFTAVVLSIIYKQE</sequence>
<keyword evidence="3" id="KW-1185">Reference proteome</keyword>